<evidence type="ECO:0000313" key="2">
    <source>
        <dbReference type="EMBL" id="KAJ7347787.1"/>
    </source>
</evidence>
<dbReference type="AlphaFoldDB" id="A0AAD7A2U2"/>
<dbReference type="Proteomes" id="UP001218218">
    <property type="component" value="Unassembled WGS sequence"/>
</dbReference>
<name>A0AAD7A2U2_9AGAR</name>
<keyword evidence="1" id="KW-1133">Transmembrane helix</keyword>
<accession>A0AAD7A2U2</accession>
<protein>
    <submittedName>
        <fullName evidence="2">Uncharacterized protein</fullName>
    </submittedName>
</protein>
<comment type="caution">
    <text evidence="2">The sequence shown here is derived from an EMBL/GenBank/DDBJ whole genome shotgun (WGS) entry which is preliminary data.</text>
</comment>
<keyword evidence="1" id="KW-0812">Transmembrane</keyword>
<gene>
    <name evidence="2" type="ORF">DFH08DRAFT_1001061</name>
</gene>
<keyword evidence="3" id="KW-1185">Reference proteome</keyword>
<keyword evidence="1" id="KW-0472">Membrane</keyword>
<dbReference type="EMBL" id="JARIHO010000018">
    <property type="protein sequence ID" value="KAJ7347787.1"/>
    <property type="molecule type" value="Genomic_DNA"/>
</dbReference>
<proteinExistence type="predicted"/>
<feature type="transmembrane region" description="Helical" evidence="1">
    <location>
        <begin position="12"/>
        <end position="33"/>
    </location>
</feature>
<evidence type="ECO:0000313" key="3">
    <source>
        <dbReference type="Proteomes" id="UP001218218"/>
    </source>
</evidence>
<organism evidence="2 3">
    <name type="scientific">Mycena albidolilacea</name>
    <dbReference type="NCBI Taxonomy" id="1033008"/>
    <lineage>
        <taxon>Eukaryota</taxon>
        <taxon>Fungi</taxon>
        <taxon>Dikarya</taxon>
        <taxon>Basidiomycota</taxon>
        <taxon>Agaricomycotina</taxon>
        <taxon>Agaricomycetes</taxon>
        <taxon>Agaricomycetidae</taxon>
        <taxon>Agaricales</taxon>
        <taxon>Marasmiineae</taxon>
        <taxon>Mycenaceae</taxon>
        <taxon>Mycena</taxon>
    </lineage>
</organism>
<reference evidence="2" key="1">
    <citation type="submission" date="2023-03" db="EMBL/GenBank/DDBJ databases">
        <title>Massive genome expansion in bonnet fungi (Mycena s.s.) driven by repeated elements and novel gene families across ecological guilds.</title>
        <authorList>
            <consortium name="Lawrence Berkeley National Laboratory"/>
            <person name="Harder C.B."/>
            <person name="Miyauchi S."/>
            <person name="Viragh M."/>
            <person name="Kuo A."/>
            <person name="Thoen E."/>
            <person name="Andreopoulos B."/>
            <person name="Lu D."/>
            <person name="Skrede I."/>
            <person name="Drula E."/>
            <person name="Henrissat B."/>
            <person name="Morin E."/>
            <person name="Kohler A."/>
            <person name="Barry K."/>
            <person name="LaButti K."/>
            <person name="Morin E."/>
            <person name="Salamov A."/>
            <person name="Lipzen A."/>
            <person name="Mereny Z."/>
            <person name="Hegedus B."/>
            <person name="Baldrian P."/>
            <person name="Stursova M."/>
            <person name="Weitz H."/>
            <person name="Taylor A."/>
            <person name="Grigoriev I.V."/>
            <person name="Nagy L.G."/>
            <person name="Martin F."/>
            <person name="Kauserud H."/>
        </authorList>
    </citation>
    <scope>NUCLEOTIDE SEQUENCE</scope>
    <source>
        <strain evidence="2">CBHHK002</strain>
    </source>
</reference>
<evidence type="ECO:0000256" key="1">
    <source>
        <dbReference type="SAM" id="Phobius"/>
    </source>
</evidence>
<sequence>MCNASDILQSSVLFWTLSFIPATILPYLALGLLSTSFIIYGLRYSCPAVTLDRLENTITAVEDSILIHAKAKCMRDYLALVEAETRFLRTKLAVSRLHSRLLEARSMSGWKNYLRAILTISRALAMLEREVRDIQTSLLVLIEAAQQESI</sequence>